<organism evidence="2 3">
    <name type="scientific">Nocardiopsis alborubida</name>
    <dbReference type="NCBI Taxonomy" id="146802"/>
    <lineage>
        <taxon>Bacteria</taxon>
        <taxon>Bacillati</taxon>
        <taxon>Actinomycetota</taxon>
        <taxon>Actinomycetes</taxon>
        <taxon>Streptosporangiales</taxon>
        <taxon>Nocardiopsidaceae</taxon>
        <taxon>Nocardiopsis</taxon>
    </lineage>
</organism>
<evidence type="ECO:0000313" key="3">
    <source>
        <dbReference type="Proteomes" id="UP000553209"/>
    </source>
</evidence>
<protein>
    <recommendedName>
        <fullName evidence="4">Lipoprotein</fullName>
    </recommendedName>
</protein>
<comment type="caution">
    <text evidence="2">The sequence shown here is derived from an EMBL/GenBank/DDBJ whole genome shotgun (WGS) entry which is preliminary data.</text>
</comment>
<reference evidence="2 3" key="1">
    <citation type="submission" date="2020-04" db="EMBL/GenBank/DDBJ databases">
        <title>MicrobeNet Type strains.</title>
        <authorList>
            <person name="Nicholson A.C."/>
        </authorList>
    </citation>
    <scope>NUCLEOTIDE SEQUENCE [LARGE SCALE GENOMIC DNA]</scope>
    <source>
        <strain evidence="2 3">ATCC 23612</strain>
    </source>
</reference>
<dbReference type="AlphaFoldDB" id="A0A7X6MFJ5"/>
<dbReference type="Proteomes" id="UP000553209">
    <property type="component" value="Unassembled WGS sequence"/>
</dbReference>
<sequence>MKKARLALATVSAGVLMLVSACTSPEGSSSGGGSPASEMTGERVTELWVKNAVDAHVIQEMFARDEDGSVMENIEDYYEERREVEEANSLEPFDGMAVLLDAGVLVETGEGYRVVADQEKWDTGSPGPGESEVREAMLHVLEVNTVNWCGGVKGYEFSDTYVDTYWGDFDTEEEYVASIEGYVSCGSGE</sequence>
<evidence type="ECO:0000256" key="1">
    <source>
        <dbReference type="SAM" id="SignalP"/>
    </source>
</evidence>
<proteinExistence type="predicted"/>
<gene>
    <name evidence="2" type="ORF">HGB44_20395</name>
</gene>
<accession>A0A7X6MFJ5</accession>
<keyword evidence="3" id="KW-1185">Reference proteome</keyword>
<dbReference type="EMBL" id="JAAXPG010000020">
    <property type="protein sequence ID" value="NKZ00011.1"/>
    <property type="molecule type" value="Genomic_DNA"/>
</dbReference>
<feature type="signal peptide" evidence="1">
    <location>
        <begin position="1"/>
        <end position="21"/>
    </location>
</feature>
<evidence type="ECO:0008006" key="4">
    <source>
        <dbReference type="Google" id="ProtNLM"/>
    </source>
</evidence>
<feature type="chain" id="PRO_5038700759" description="Lipoprotein" evidence="1">
    <location>
        <begin position="22"/>
        <end position="189"/>
    </location>
</feature>
<evidence type="ECO:0000313" key="2">
    <source>
        <dbReference type="EMBL" id="NKZ00011.1"/>
    </source>
</evidence>
<keyword evidence="1" id="KW-0732">Signal</keyword>
<dbReference type="RefSeq" id="WP_168444078.1">
    <property type="nucleotide sequence ID" value="NZ_JAAXPG010000020.1"/>
</dbReference>
<name>A0A7X6MFJ5_9ACTN</name>
<dbReference type="PROSITE" id="PS51257">
    <property type="entry name" value="PROKAR_LIPOPROTEIN"/>
    <property type="match status" value="1"/>
</dbReference>